<dbReference type="Proteomes" id="UP000618319">
    <property type="component" value="Unassembled WGS sequence"/>
</dbReference>
<name>A0ABR9T9V5_9SPHI</name>
<evidence type="ECO:0000313" key="3">
    <source>
        <dbReference type="Proteomes" id="UP000618319"/>
    </source>
</evidence>
<sequence length="143" mass="16448">MQQSFTIHTLHRGKFMSTFLLLLFLAGGLSALIPFQEVVKIIIVLFTIPAILFAGVKVSQNPSIWQLTEESITITFPHKEISYPLTEINYIQSLTRSGGALYVIHFHKKSPARYWRNKLFQNEDDNESLHQALSSAKVEYYKF</sequence>
<keyword evidence="1" id="KW-1133">Transmembrane helix</keyword>
<gene>
    <name evidence="2" type="ORF">C4F40_15480</name>
</gene>
<keyword evidence="1" id="KW-0812">Transmembrane</keyword>
<comment type="caution">
    <text evidence="2">The sequence shown here is derived from an EMBL/GenBank/DDBJ whole genome shotgun (WGS) entry which is preliminary data.</text>
</comment>
<protein>
    <recommendedName>
        <fullName evidence="4">YcxB-like protein domain-containing protein</fullName>
    </recommendedName>
</protein>
<evidence type="ECO:0000313" key="2">
    <source>
        <dbReference type="EMBL" id="MBE8722129.1"/>
    </source>
</evidence>
<keyword evidence="3" id="KW-1185">Reference proteome</keyword>
<reference evidence="2 3" key="1">
    <citation type="submission" date="2018-02" db="EMBL/GenBank/DDBJ databases">
        <title>Sphingobacterium KA21.</title>
        <authorList>
            <person name="Vasarhelyi B.M."/>
            <person name="Deshmukh S."/>
            <person name="Balint B."/>
            <person name="Kukolya J."/>
        </authorList>
    </citation>
    <scope>NUCLEOTIDE SEQUENCE [LARGE SCALE GENOMIC DNA]</scope>
    <source>
        <strain evidence="2 3">Ka21</strain>
    </source>
</reference>
<proteinExistence type="predicted"/>
<evidence type="ECO:0008006" key="4">
    <source>
        <dbReference type="Google" id="ProtNLM"/>
    </source>
</evidence>
<keyword evidence="1" id="KW-0472">Membrane</keyword>
<accession>A0ABR9T9V5</accession>
<dbReference type="EMBL" id="PSKQ01000023">
    <property type="protein sequence ID" value="MBE8722129.1"/>
    <property type="molecule type" value="Genomic_DNA"/>
</dbReference>
<organism evidence="2 3">
    <name type="scientific">Sphingobacterium pedocola</name>
    <dbReference type="NCBI Taxonomy" id="2082722"/>
    <lineage>
        <taxon>Bacteria</taxon>
        <taxon>Pseudomonadati</taxon>
        <taxon>Bacteroidota</taxon>
        <taxon>Sphingobacteriia</taxon>
        <taxon>Sphingobacteriales</taxon>
        <taxon>Sphingobacteriaceae</taxon>
        <taxon>Sphingobacterium</taxon>
    </lineage>
</organism>
<feature type="transmembrane region" description="Helical" evidence="1">
    <location>
        <begin position="41"/>
        <end position="58"/>
    </location>
</feature>
<evidence type="ECO:0000256" key="1">
    <source>
        <dbReference type="SAM" id="Phobius"/>
    </source>
</evidence>